<sequence length="447" mass="48946">MKRLVLAISALLASSLVVAAPLSPEQLLEQIQQTKQHEQQQMQAREQQFIAAKEQQASILADAKQQLAQLQASSDKLKTTFEHNEQQLAEQAQQLKQQVGELGDVFAAIKQSAGDMSAQWQDSLLNIEYPERIAQLEQLNKTQKVLSPEQIEQYWMLLVQDLTASGQVAQFMAPVIDGQGNKHQQSAVRVGPFSAYSEQGYLSYKAGEQAFELLPRQPQVVKTAQAWKNSQEALAVFPLDPTRGSLVEQLQQQPTLWNRLQHGGLVGWVILTLGAFGLLLAIVRLLQLQAVTRSVQKQMQQLTQPQANNPLGRVLGALGEQPAEQDLETLELKLDEAVMRETPRLERGQGLLKLLAAVAPLLGLLGTVTGMIITFQAITQSGGGDSRLMADGISQALVTTVEGLVVAIPLLFLHSILAARSKGLVQLLEQQSVGLLALHLSGKKSRE</sequence>
<evidence type="ECO:0000256" key="1">
    <source>
        <dbReference type="ARBA" id="ARBA00004651"/>
    </source>
</evidence>
<reference evidence="11 12" key="1">
    <citation type="journal article" date="2015" name="Genome Announc.">
        <title>Genome Sequences of Oblitimonas alkaliphila gen. nov. sp. nov. (Proposed), a Novel Bacterium of the Pseudomonadaceae Family.</title>
        <authorList>
            <person name="Lauer A.C."/>
            <person name="Nicholson A.C."/>
            <person name="Humrighouse B.W."/>
            <person name="Emery B."/>
            <person name="Drobish A."/>
            <person name="Juieng P."/>
            <person name="Loparev V."/>
            <person name="McQuiston J.R."/>
        </authorList>
    </citation>
    <scope>NUCLEOTIDE SEQUENCE [LARGE SCALE GENOMIC DNA]</scope>
    <source>
        <strain evidence="11 12">E5571</strain>
    </source>
</reference>
<dbReference type="InterPro" id="IPR017270">
    <property type="entry name" value="MotA/TolQ/ExbB-rel"/>
</dbReference>
<feature type="signal peptide" evidence="9">
    <location>
        <begin position="1"/>
        <end position="19"/>
    </location>
</feature>
<keyword evidence="2" id="KW-1003">Cell membrane</keyword>
<proteinExistence type="inferred from homology"/>
<dbReference type="PANTHER" id="PTHR30625">
    <property type="entry name" value="PROTEIN TOLQ"/>
    <property type="match status" value="1"/>
</dbReference>
<comment type="similarity">
    <text evidence="6">Belongs to the exbB/tolQ family.</text>
</comment>
<evidence type="ECO:0000256" key="2">
    <source>
        <dbReference type="ARBA" id="ARBA00022475"/>
    </source>
</evidence>
<feature type="domain" description="MotA/TolQ/ExbB proton channel" evidence="10">
    <location>
        <begin position="322"/>
        <end position="429"/>
    </location>
</feature>
<dbReference type="PATRIC" id="fig|1698449.3.peg.326"/>
<dbReference type="InterPro" id="IPR002898">
    <property type="entry name" value="MotA_ExbB_proton_chnl"/>
</dbReference>
<dbReference type="STRING" id="1697053.AKN87_03735"/>
<keyword evidence="11" id="KW-0282">Flagellum</keyword>
<evidence type="ECO:0000256" key="9">
    <source>
        <dbReference type="SAM" id="SignalP"/>
    </source>
</evidence>
<keyword evidence="7" id="KW-0175">Coiled coil</keyword>
<dbReference type="PANTHER" id="PTHR30625:SF11">
    <property type="entry name" value="MOTA_TOLQ_EXBB PROTON CHANNEL DOMAIN-CONTAINING PROTEIN"/>
    <property type="match status" value="1"/>
</dbReference>
<evidence type="ECO:0000256" key="7">
    <source>
        <dbReference type="SAM" id="Coils"/>
    </source>
</evidence>
<keyword evidence="11" id="KW-0966">Cell projection</keyword>
<keyword evidence="6" id="KW-0653">Protein transport</keyword>
<keyword evidence="11" id="KW-0969">Cilium</keyword>
<accession>A0A0K1XC62</accession>
<keyword evidence="3 8" id="KW-0812">Transmembrane</keyword>
<keyword evidence="9" id="KW-0732">Signal</keyword>
<evidence type="ECO:0000256" key="8">
    <source>
        <dbReference type="SAM" id="Phobius"/>
    </source>
</evidence>
<gene>
    <name evidence="11" type="ORF">AKN88_01635</name>
</gene>
<evidence type="ECO:0000313" key="11">
    <source>
        <dbReference type="EMBL" id="AKX58773.1"/>
    </source>
</evidence>
<dbReference type="InterPro" id="IPR050790">
    <property type="entry name" value="ExbB/TolQ_transport"/>
</dbReference>
<feature type="chain" id="PRO_5005472034" evidence="9">
    <location>
        <begin position="20"/>
        <end position="447"/>
    </location>
</feature>
<name>A0A0K1XC62_9GAMM</name>
<feature type="coiled-coil region" evidence="7">
    <location>
        <begin position="28"/>
        <end position="98"/>
    </location>
</feature>
<dbReference type="EMBL" id="CP012365">
    <property type="protein sequence ID" value="AKX58773.1"/>
    <property type="molecule type" value="Genomic_DNA"/>
</dbReference>
<keyword evidence="6" id="KW-0813">Transport</keyword>
<keyword evidence="5 8" id="KW-0472">Membrane</keyword>
<evidence type="ECO:0000256" key="6">
    <source>
        <dbReference type="RuleBase" id="RU004057"/>
    </source>
</evidence>
<dbReference type="RefSeq" id="WP_053099683.1">
    <property type="nucleotide sequence ID" value="NZ_CP012365.1"/>
</dbReference>
<dbReference type="Pfam" id="PF01618">
    <property type="entry name" value="MotA_ExbB"/>
    <property type="match status" value="1"/>
</dbReference>
<feature type="transmembrane region" description="Helical" evidence="8">
    <location>
        <begin position="393"/>
        <end position="413"/>
    </location>
</feature>
<keyword evidence="12" id="KW-1185">Reference proteome</keyword>
<evidence type="ECO:0000313" key="12">
    <source>
        <dbReference type="Proteomes" id="UP000063953"/>
    </source>
</evidence>
<dbReference type="AlphaFoldDB" id="A0A0K1XC62"/>
<dbReference type="GO" id="GO:0005886">
    <property type="term" value="C:plasma membrane"/>
    <property type="evidence" value="ECO:0007669"/>
    <property type="project" value="UniProtKB-SubCell"/>
</dbReference>
<dbReference type="Proteomes" id="UP000063953">
    <property type="component" value="Chromosome"/>
</dbReference>
<feature type="transmembrane region" description="Helical" evidence="8">
    <location>
        <begin position="350"/>
        <end position="373"/>
    </location>
</feature>
<evidence type="ECO:0000256" key="4">
    <source>
        <dbReference type="ARBA" id="ARBA00022989"/>
    </source>
</evidence>
<evidence type="ECO:0000256" key="5">
    <source>
        <dbReference type="ARBA" id="ARBA00023136"/>
    </source>
</evidence>
<comment type="subcellular location">
    <subcellularLocation>
        <location evidence="1">Cell membrane</location>
        <topology evidence="1">Multi-pass membrane protein</topology>
    </subcellularLocation>
    <subcellularLocation>
        <location evidence="6">Membrane</location>
        <topology evidence="6">Multi-pass membrane protein</topology>
    </subcellularLocation>
</comment>
<protein>
    <submittedName>
        <fullName evidence="11">Flagellar motor protein MotA</fullName>
    </submittedName>
</protein>
<evidence type="ECO:0000256" key="3">
    <source>
        <dbReference type="ARBA" id="ARBA00022692"/>
    </source>
</evidence>
<organism evidence="11 12">
    <name type="scientific">Thiopseudomonas alkaliphila</name>
    <dbReference type="NCBI Taxonomy" id="1697053"/>
    <lineage>
        <taxon>Bacteria</taxon>
        <taxon>Pseudomonadati</taxon>
        <taxon>Pseudomonadota</taxon>
        <taxon>Gammaproteobacteria</taxon>
        <taxon>Pseudomonadales</taxon>
        <taxon>Pseudomonadaceae</taxon>
        <taxon>Thiopseudomonas</taxon>
    </lineage>
</organism>
<feature type="transmembrane region" description="Helical" evidence="8">
    <location>
        <begin position="265"/>
        <end position="286"/>
    </location>
</feature>
<dbReference type="GO" id="GO:0017038">
    <property type="term" value="P:protein import"/>
    <property type="evidence" value="ECO:0007669"/>
    <property type="project" value="TreeGrafter"/>
</dbReference>
<evidence type="ECO:0000259" key="10">
    <source>
        <dbReference type="Pfam" id="PF01618"/>
    </source>
</evidence>
<dbReference type="PIRSF" id="PIRSF037714">
    <property type="entry name" value="TolR"/>
    <property type="match status" value="1"/>
</dbReference>
<keyword evidence="4 8" id="KW-1133">Transmembrane helix</keyword>